<evidence type="ECO:0000313" key="2">
    <source>
        <dbReference type="Proteomes" id="UP000215335"/>
    </source>
</evidence>
<protein>
    <submittedName>
        <fullName evidence="1">Uncharacterized protein</fullName>
    </submittedName>
</protein>
<evidence type="ECO:0000313" key="1">
    <source>
        <dbReference type="EMBL" id="OXU25437.1"/>
    </source>
</evidence>
<sequence length="74" mass="8416">MPTSIPCGLVAARRLSSICKKMKKSTNFSLNDQLNNKSFRSDNSIEIINLLLIIGLIVEREKIYQERGRAMHLP</sequence>
<reference evidence="1 2" key="1">
    <citation type="journal article" date="2017" name="Curr. Biol.">
        <title>The Evolution of Venom by Co-option of Single-Copy Genes.</title>
        <authorList>
            <person name="Martinson E.O."/>
            <person name="Mrinalini"/>
            <person name="Kelkar Y.D."/>
            <person name="Chang C.H."/>
            <person name="Werren J.H."/>
        </authorList>
    </citation>
    <scope>NUCLEOTIDE SEQUENCE [LARGE SCALE GENOMIC DNA]</scope>
    <source>
        <strain evidence="1 2">Alberta</strain>
        <tissue evidence="1">Whole body</tissue>
    </source>
</reference>
<proteinExistence type="predicted"/>
<dbReference type="EMBL" id="NNAY01001025">
    <property type="protein sequence ID" value="OXU25437.1"/>
    <property type="molecule type" value="Genomic_DNA"/>
</dbReference>
<organism evidence="1 2">
    <name type="scientific">Trichomalopsis sarcophagae</name>
    <dbReference type="NCBI Taxonomy" id="543379"/>
    <lineage>
        <taxon>Eukaryota</taxon>
        <taxon>Metazoa</taxon>
        <taxon>Ecdysozoa</taxon>
        <taxon>Arthropoda</taxon>
        <taxon>Hexapoda</taxon>
        <taxon>Insecta</taxon>
        <taxon>Pterygota</taxon>
        <taxon>Neoptera</taxon>
        <taxon>Endopterygota</taxon>
        <taxon>Hymenoptera</taxon>
        <taxon>Apocrita</taxon>
        <taxon>Proctotrupomorpha</taxon>
        <taxon>Chalcidoidea</taxon>
        <taxon>Pteromalidae</taxon>
        <taxon>Pteromalinae</taxon>
        <taxon>Trichomalopsis</taxon>
    </lineage>
</organism>
<name>A0A232F523_9HYME</name>
<accession>A0A232F523</accession>
<dbReference type="Proteomes" id="UP000215335">
    <property type="component" value="Unassembled WGS sequence"/>
</dbReference>
<gene>
    <name evidence="1" type="ORF">TSAR_015700</name>
</gene>
<comment type="caution">
    <text evidence="1">The sequence shown here is derived from an EMBL/GenBank/DDBJ whole genome shotgun (WGS) entry which is preliminary data.</text>
</comment>
<dbReference type="AlphaFoldDB" id="A0A232F523"/>
<keyword evidence="2" id="KW-1185">Reference proteome</keyword>